<protein>
    <recommendedName>
        <fullName evidence="5">Porin</fullName>
    </recommendedName>
</protein>
<reference evidence="3 4" key="1">
    <citation type="journal article" date="2017" name="ISME J.">
        <title>Energy and carbon metabolisms in a deep terrestrial subsurface fluid microbial community.</title>
        <authorList>
            <person name="Momper L."/>
            <person name="Jungbluth S.P."/>
            <person name="Lee M.D."/>
            <person name="Amend J.P."/>
        </authorList>
    </citation>
    <scope>NUCLEOTIDE SEQUENCE [LARGE SCALE GENOMIC DNA]</scope>
    <source>
        <strain evidence="3">SURF_5</strain>
    </source>
</reference>
<organism evidence="3 4">
    <name type="scientific">Abyssobacteria bacterium (strain SURF_5)</name>
    <dbReference type="NCBI Taxonomy" id="2093360"/>
    <lineage>
        <taxon>Bacteria</taxon>
        <taxon>Pseudomonadati</taxon>
        <taxon>Candidatus Hydrogenedentota</taxon>
        <taxon>Candidatus Abyssobacteria</taxon>
    </lineage>
</organism>
<dbReference type="Proteomes" id="UP000265882">
    <property type="component" value="Unassembled WGS sequence"/>
</dbReference>
<evidence type="ECO:0008006" key="5">
    <source>
        <dbReference type="Google" id="ProtNLM"/>
    </source>
</evidence>
<dbReference type="AlphaFoldDB" id="A0A3A4NQD8"/>
<comment type="caution">
    <text evidence="3">The sequence shown here is derived from an EMBL/GenBank/DDBJ whole genome shotgun (WGS) entry which is preliminary data.</text>
</comment>
<keyword evidence="2" id="KW-0732">Signal</keyword>
<evidence type="ECO:0000256" key="1">
    <source>
        <dbReference type="SAM" id="Coils"/>
    </source>
</evidence>
<proteinExistence type="predicted"/>
<feature type="signal peptide" evidence="2">
    <location>
        <begin position="1"/>
        <end position="36"/>
    </location>
</feature>
<evidence type="ECO:0000256" key="2">
    <source>
        <dbReference type="SAM" id="SignalP"/>
    </source>
</evidence>
<feature type="chain" id="PRO_5017338569" description="Porin" evidence="2">
    <location>
        <begin position="37"/>
        <end position="492"/>
    </location>
</feature>
<feature type="coiled-coil region" evidence="1">
    <location>
        <begin position="35"/>
        <end position="76"/>
    </location>
</feature>
<evidence type="ECO:0000313" key="3">
    <source>
        <dbReference type="EMBL" id="RJP21129.1"/>
    </source>
</evidence>
<name>A0A3A4NQD8_ABYX5</name>
<gene>
    <name evidence="3" type="ORF">C4520_10450</name>
</gene>
<dbReference type="EMBL" id="QZKU01000070">
    <property type="protein sequence ID" value="RJP21129.1"/>
    <property type="molecule type" value="Genomic_DNA"/>
</dbReference>
<accession>A0A3A4NQD8</accession>
<dbReference type="SUPFAM" id="SSF56935">
    <property type="entry name" value="Porins"/>
    <property type="match status" value="1"/>
</dbReference>
<sequence length="492" mass="54794">MVLGNTRERKGERMKKVVLFLTIAVAGFLLAPAAWAENEEDIEALKQQLLQMQQQMQQQEMKIQQQDRKIMDLEAKEAPEAYVNMEEIVARVQEKVAPQDGFTIGKGKIKLTPYGFIRLDAAYDDSAVFMFSGNVVGWAWPEDGRSMAPVYPATFVHRDDDDQFSMTATATRLGLNFDGPEFAGGTIKGKIEIDFDELSGNGGDVVAHRIRMRHAYAELLYPTWSFLAGQTWDVVAPRIPPMLDCVVLWGSGNVGYRRPQLRLTKWWDVDGTKFTGQASLNHTDRSMTNDDFDGDLLLNGVESGYPMGEARIGMDTIILGERKLSLGLSGLLAREQTEARGDITQSENLDVWMVALDGSITIIPNLLSLQGEIWTGENIDNVYGGIVQGFVNVGAAPAINLKEIQATGGFIHAALTPRPDLQFNFGYGLDDADSEDMMLGNISQNWTVFANTIWTVVPNFDVGLELAWHETKWVDQADGDDFRVQTAFIYKF</sequence>
<keyword evidence="1" id="KW-0175">Coiled coil</keyword>
<evidence type="ECO:0000313" key="4">
    <source>
        <dbReference type="Proteomes" id="UP000265882"/>
    </source>
</evidence>